<dbReference type="GO" id="GO:0005789">
    <property type="term" value="C:endoplasmic reticulum membrane"/>
    <property type="evidence" value="ECO:0007669"/>
    <property type="project" value="UniProtKB-SubCell"/>
</dbReference>
<evidence type="ECO:0000256" key="10">
    <source>
        <dbReference type="RuleBase" id="RU000461"/>
    </source>
</evidence>
<comment type="subcellular location">
    <subcellularLocation>
        <location evidence="2">Endoplasmic reticulum membrane</location>
    </subcellularLocation>
</comment>
<dbReference type="Proteomes" id="UP000807504">
    <property type="component" value="Unassembled WGS sequence"/>
</dbReference>
<name>A0A8T0E152_ARGBR</name>
<reference evidence="11" key="1">
    <citation type="journal article" date="2020" name="bioRxiv">
        <title>Chromosome-level reference genome of the European wasp spider Argiope bruennichi: a resource for studies on range expansion and evolutionary adaptation.</title>
        <authorList>
            <person name="Sheffer M.M."/>
            <person name="Hoppe A."/>
            <person name="Krehenwinkel H."/>
            <person name="Uhl G."/>
            <person name="Kuss A.W."/>
            <person name="Jensen L."/>
            <person name="Jensen C."/>
            <person name="Gillespie R.G."/>
            <person name="Hoff K.J."/>
            <person name="Prost S."/>
        </authorList>
    </citation>
    <scope>NUCLEOTIDE SEQUENCE</scope>
</reference>
<dbReference type="InterPro" id="IPR002401">
    <property type="entry name" value="Cyt_P450_E_grp-I"/>
</dbReference>
<comment type="caution">
    <text evidence="11">The sequence shown here is derived from an EMBL/GenBank/DDBJ whole genome shotgun (WGS) entry which is preliminary data.</text>
</comment>
<dbReference type="PANTHER" id="PTHR24291:SF189">
    <property type="entry name" value="CYTOCHROME P450 4C3-RELATED"/>
    <property type="match status" value="1"/>
</dbReference>
<evidence type="ECO:0000256" key="2">
    <source>
        <dbReference type="ARBA" id="ARBA00004586"/>
    </source>
</evidence>
<keyword evidence="7 10" id="KW-0503">Monooxygenase</keyword>
<dbReference type="PRINTS" id="PR00385">
    <property type="entry name" value="P450"/>
</dbReference>
<keyword evidence="10" id="KW-0560">Oxidoreductase</keyword>
<reference evidence="11" key="2">
    <citation type="submission" date="2020-06" db="EMBL/GenBank/DDBJ databases">
        <authorList>
            <person name="Sheffer M."/>
        </authorList>
    </citation>
    <scope>NUCLEOTIDE SEQUENCE</scope>
</reference>
<evidence type="ECO:0000256" key="5">
    <source>
        <dbReference type="ARBA" id="ARBA00022824"/>
    </source>
</evidence>
<dbReference type="InterPro" id="IPR050196">
    <property type="entry name" value="Cytochrome_P450_Monoox"/>
</dbReference>
<gene>
    <name evidence="11" type="ORF">HNY73_022085</name>
</gene>
<dbReference type="InterPro" id="IPR017972">
    <property type="entry name" value="Cyt_P450_CS"/>
</dbReference>
<keyword evidence="8" id="KW-0472">Membrane</keyword>
<accession>A0A8T0E152</accession>
<comment type="similarity">
    <text evidence="3 10">Belongs to the cytochrome P450 family.</text>
</comment>
<dbReference type="PRINTS" id="PR00463">
    <property type="entry name" value="EP450I"/>
</dbReference>
<comment type="cofactor">
    <cofactor evidence="1 9">
        <name>heme</name>
        <dbReference type="ChEBI" id="CHEBI:30413"/>
    </cofactor>
</comment>
<organism evidence="11 12">
    <name type="scientific">Argiope bruennichi</name>
    <name type="common">Wasp spider</name>
    <name type="synonym">Aranea bruennichi</name>
    <dbReference type="NCBI Taxonomy" id="94029"/>
    <lineage>
        <taxon>Eukaryota</taxon>
        <taxon>Metazoa</taxon>
        <taxon>Ecdysozoa</taxon>
        <taxon>Arthropoda</taxon>
        <taxon>Chelicerata</taxon>
        <taxon>Arachnida</taxon>
        <taxon>Araneae</taxon>
        <taxon>Araneomorphae</taxon>
        <taxon>Entelegynae</taxon>
        <taxon>Araneoidea</taxon>
        <taxon>Araneidae</taxon>
        <taxon>Argiope</taxon>
    </lineage>
</organism>
<evidence type="ECO:0000313" key="11">
    <source>
        <dbReference type="EMBL" id="KAF8763959.1"/>
    </source>
</evidence>
<evidence type="ECO:0000256" key="1">
    <source>
        <dbReference type="ARBA" id="ARBA00001971"/>
    </source>
</evidence>
<protein>
    <submittedName>
        <fullName evidence="11">Cytochrome P450 4V2 like protein</fullName>
    </submittedName>
</protein>
<evidence type="ECO:0000313" key="12">
    <source>
        <dbReference type="Proteomes" id="UP000807504"/>
    </source>
</evidence>
<keyword evidence="12" id="KW-1185">Reference proteome</keyword>
<dbReference type="InterPro" id="IPR036396">
    <property type="entry name" value="Cyt_P450_sf"/>
</dbReference>
<sequence>MGIVSSHVRDFEVMCGHHYLFSHEGLSSTWYLFHEITIFKADVVELVEIGNGKAMVVSTSVRISLTRLYIGLTLSTIVPLLDKAFSKALEVTRDLTNKIIFQKIKERKENKQNAIPVNEDSLHKHTQSQLQKSAFMDLLVEEHLKNNSLSENDIKQEVDSFVFAGHDTTSVTMSWCLWMIGLHPWIQDKIHEELDIIFGEDDRESTVEDLNNMKYLECVVKETMRLYPPVPIIAREIRNDIQYGKYTIPKDSTCVVYAYVLHRDPDVFPDPERFDPERFTPENSAGRNPFAYVPFSAGPRNCLGQRFAMLEIKILLSSILRRYKMRSLDPRDKVHTLAEMVLRPSNGLRIQVRRRDQSFDFHSVYYRPPEESLVSQLKIT</sequence>
<dbReference type="GO" id="GO:0020037">
    <property type="term" value="F:heme binding"/>
    <property type="evidence" value="ECO:0007669"/>
    <property type="project" value="InterPro"/>
</dbReference>
<keyword evidence="5" id="KW-0256">Endoplasmic reticulum</keyword>
<dbReference type="AlphaFoldDB" id="A0A8T0E152"/>
<evidence type="ECO:0000256" key="9">
    <source>
        <dbReference type="PIRSR" id="PIRSR602401-1"/>
    </source>
</evidence>
<keyword evidence="6 9" id="KW-0408">Iron</keyword>
<proteinExistence type="inferred from homology"/>
<dbReference type="Pfam" id="PF00067">
    <property type="entry name" value="p450"/>
    <property type="match status" value="1"/>
</dbReference>
<evidence type="ECO:0000256" key="3">
    <source>
        <dbReference type="ARBA" id="ARBA00010617"/>
    </source>
</evidence>
<evidence type="ECO:0000256" key="7">
    <source>
        <dbReference type="ARBA" id="ARBA00023033"/>
    </source>
</evidence>
<feature type="binding site" description="axial binding residue" evidence="9">
    <location>
        <position position="302"/>
    </location>
    <ligand>
        <name>heme</name>
        <dbReference type="ChEBI" id="CHEBI:30413"/>
    </ligand>
    <ligandPart>
        <name>Fe</name>
        <dbReference type="ChEBI" id="CHEBI:18248"/>
    </ligandPart>
</feature>
<evidence type="ECO:0000256" key="4">
    <source>
        <dbReference type="ARBA" id="ARBA00022617"/>
    </source>
</evidence>
<keyword evidence="9 10" id="KW-0479">Metal-binding</keyword>
<dbReference type="Gene3D" id="1.10.630.10">
    <property type="entry name" value="Cytochrome P450"/>
    <property type="match status" value="1"/>
</dbReference>
<dbReference type="GO" id="GO:0004497">
    <property type="term" value="F:monooxygenase activity"/>
    <property type="evidence" value="ECO:0007669"/>
    <property type="project" value="UniProtKB-KW"/>
</dbReference>
<dbReference type="InterPro" id="IPR001128">
    <property type="entry name" value="Cyt_P450"/>
</dbReference>
<evidence type="ECO:0000256" key="6">
    <source>
        <dbReference type="ARBA" id="ARBA00023004"/>
    </source>
</evidence>
<dbReference type="PANTHER" id="PTHR24291">
    <property type="entry name" value="CYTOCHROME P450 FAMILY 4"/>
    <property type="match status" value="1"/>
</dbReference>
<dbReference type="SUPFAM" id="SSF48264">
    <property type="entry name" value="Cytochrome P450"/>
    <property type="match status" value="1"/>
</dbReference>
<keyword evidence="4 9" id="KW-0349">Heme</keyword>
<dbReference type="GO" id="GO:0005506">
    <property type="term" value="F:iron ion binding"/>
    <property type="evidence" value="ECO:0007669"/>
    <property type="project" value="InterPro"/>
</dbReference>
<dbReference type="GO" id="GO:0016705">
    <property type="term" value="F:oxidoreductase activity, acting on paired donors, with incorporation or reduction of molecular oxygen"/>
    <property type="evidence" value="ECO:0007669"/>
    <property type="project" value="InterPro"/>
</dbReference>
<evidence type="ECO:0000256" key="8">
    <source>
        <dbReference type="ARBA" id="ARBA00023136"/>
    </source>
</evidence>
<dbReference type="PROSITE" id="PS00086">
    <property type="entry name" value="CYTOCHROME_P450"/>
    <property type="match status" value="1"/>
</dbReference>
<dbReference type="EMBL" id="JABXBU010002231">
    <property type="protein sequence ID" value="KAF8763959.1"/>
    <property type="molecule type" value="Genomic_DNA"/>
</dbReference>